<feature type="transmembrane region" description="Helical" evidence="1">
    <location>
        <begin position="38"/>
        <end position="57"/>
    </location>
</feature>
<evidence type="ECO:0000256" key="1">
    <source>
        <dbReference type="SAM" id="Phobius"/>
    </source>
</evidence>
<proteinExistence type="predicted"/>
<dbReference type="PROSITE" id="PS51257">
    <property type="entry name" value="PROKAR_LIPOPROTEIN"/>
    <property type="match status" value="1"/>
</dbReference>
<evidence type="ECO:0000313" key="2">
    <source>
        <dbReference type="EMBL" id="MBB2150579.1"/>
    </source>
</evidence>
<accession>A0ABR6EZB8</accession>
<protein>
    <submittedName>
        <fullName evidence="2">Uncharacterized protein</fullName>
    </submittedName>
</protein>
<name>A0ABR6EZB8_9SPHI</name>
<organism evidence="2 3">
    <name type="scientific">Pedobacter gandavensis</name>
    <dbReference type="NCBI Taxonomy" id="2679963"/>
    <lineage>
        <taxon>Bacteria</taxon>
        <taxon>Pseudomonadati</taxon>
        <taxon>Bacteroidota</taxon>
        <taxon>Sphingobacteriia</taxon>
        <taxon>Sphingobacteriales</taxon>
        <taxon>Sphingobacteriaceae</taxon>
        <taxon>Pedobacter</taxon>
    </lineage>
</organism>
<keyword evidence="1" id="KW-1133">Transmembrane helix</keyword>
<evidence type="ECO:0000313" key="3">
    <source>
        <dbReference type="Proteomes" id="UP000636110"/>
    </source>
</evidence>
<dbReference type="Proteomes" id="UP000636110">
    <property type="component" value="Unassembled WGS sequence"/>
</dbReference>
<reference evidence="2 3" key="1">
    <citation type="submission" date="2019-11" db="EMBL/GenBank/DDBJ databases">
        <title>Description of Pedobacter sp. LMG 31462T.</title>
        <authorList>
            <person name="Carlier A."/>
            <person name="Qi S."/>
            <person name="Vandamme P."/>
        </authorList>
    </citation>
    <scope>NUCLEOTIDE SEQUENCE [LARGE SCALE GENOMIC DNA]</scope>
    <source>
        <strain evidence="2 3">LMG 31462</strain>
    </source>
</reference>
<dbReference type="RefSeq" id="WP_182959654.1">
    <property type="nucleotide sequence ID" value="NZ_WNXC01000006.1"/>
</dbReference>
<dbReference type="EMBL" id="WNXC01000006">
    <property type="protein sequence ID" value="MBB2150579.1"/>
    <property type="molecule type" value="Genomic_DNA"/>
</dbReference>
<keyword evidence="1" id="KW-0472">Membrane</keyword>
<gene>
    <name evidence="2" type="ORF">GM920_16900</name>
</gene>
<keyword evidence="3" id="KW-1185">Reference proteome</keyword>
<comment type="caution">
    <text evidence="2">The sequence shown here is derived from an EMBL/GenBank/DDBJ whole genome shotgun (WGS) entry which is preliminary data.</text>
</comment>
<feature type="transmembrane region" description="Helical" evidence="1">
    <location>
        <begin position="77"/>
        <end position="96"/>
    </location>
</feature>
<keyword evidence="1" id="KW-0812">Transmembrane</keyword>
<sequence>MNYRSLRLLLTFYSSFFAATFVTSIACAAMFGYLGLPALTIIIWFKIATLGIVAYYISKYKQKEFLYYQNLGISKRFLWSGTMFLEFVMFMLLFILSGKYSGISIDFFNLFN</sequence>